<dbReference type="Pfam" id="PF20155">
    <property type="entry name" value="TMP_3"/>
    <property type="match status" value="1"/>
</dbReference>
<dbReference type="OrthoDB" id="79849at2"/>
<dbReference type="EMBL" id="JTJL01000042">
    <property type="protein sequence ID" value="OBW92979.1"/>
    <property type="molecule type" value="Genomic_DNA"/>
</dbReference>
<organism evidence="3 4">
    <name type="scientific">Gallibacterium salpingitidis</name>
    <dbReference type="NCBI Taxonomy" id="505341"/>
    <lineage>
        <taxon>Bacteria</taxon>
        <taxon>Pseudomonadati</taxon>
        <taxon>Pseudomonadota</taxon>
        <taxon>Gammaproteobacteria</taxon>
        <taxon>Pasteurellales</taxon>
        <taxon>Pasteurellaceae</taxon>
        <taxon>Gallibacterium</taxon>
    </lineage>
</organism>
<dbReference type="Proteomes" id="UP000092649">
    <property type="component" value="Unassembled WGS sequence"/>
</dbReference>
<feature type="transmembrane region" description="Helical" evidence="1">
    <location>
        <begin position="610"/>
        <end position="628"/>
    </location>
</feature>
<feature type="transmembrane region" description="Helical" evidence="1">
    <location>
        <begin position="327"/>
        <end position="345"/>
    </location>
</feature>
<feature type="transmembrane region" description="Helical" evidence="1">
    <location>
        <begin position="504"/>
        <end position="522"/>
    </location>
</feature>
<keyword evidence="1" id="KW-0812">Transmembrane</keyword>
<protein>
    <submittedName>
        <fullName evidence="3">Tail protein</fullName>
    </submittedName>
</protein>
<name>A0A1A7NVE7_9PAST</name>
<reference evidence="3 4" key="1">
    <citation type="submission" date="2014-11" db="EMBL/GenBank/DDBJ databases">
        <title>Pan-genome of Gallibacterium spp.</title>
        <authorList>
            <person name="Kudirkiene E."/>
            <person name="Bojesen A.M."/>
        </authorList>
    </citation>
    <scope>NUCLEOTIDE SEQUENCE [LARGE SCALE GENOMIC DNA]</scope>
    <source>
        <strain evidence="3 4">F150</strain>
    </source>
</reference>
<evidence type="ECO:0000259" key="2">
    <source>
        <dbReference type="Pfam" id="PF20155"/>
    </source>
</evidence>
<gene>
    <name evidence="3" type="ORF">QS62_07885</name>
</gene>
<evidence type="ECO:0000313" key="4">
    <source>
        <dbReference type="Proteomes" id="UP000092649"/>
    </source>
</evidence>
<feature type="domain" description="Tape measure protein N-terminal" evidence="2">
    <location>
        <begin position="81"/>
        <end position="269"/>
    </location>
</feature>
<dbReference type="Gene3D" id="1.20.120.20">
    <property type="entry name" value="Apolipoprotein"/>
    <property type="match status" value="1"/>
</dbReference>
<dbReference type="PATRIC" id="fig|505341.3.peg.1584"/>
<accession>A0A1A7NVE7</accession>
<proteinExistence type="predicted"/>
<comment type="caution">
    <text evidence="3">The sequence shown here is derived from an EMBL/GenBank/DDBJ whole genome shotgun (WGS) entry which is preliminary data.</text>
</comment>
<dbReference type="RefSeq" id="WP_066108451.1">
    <property type="nucleotide sequence ID" value="NZ_JTJL01000042.1"/>
</dbReference>
<feature type="transmembrane region" description="Helical" evidence="1">
    <location>
        <begin position="463"/>
        <end position="484"/>
    </location>
</feature>
<feature type="transmembrane region" description="Helical" evidence="1">
    <location>
        <begin position="543"/>
        <end position="563"/>
    </location>
</feature>
<feature type="transmembrane region" description="Helical" evidence="1">
    <location>
        <begin position="575"/>
        <end position="598"/>
    </location>
</feature>
<keyword evidence="1" id="KW-0472">Membrane</keyword>
<dbReference type="AlphaFoldDB" id="A0A1A7NVE7"/>
<dbReference type="NCBIfam" id="TIGR02675">
    <property type="entry name" value="tape_meas_nterm"/>
    <property type="match status" value="1"/>
</dbReference>
<evidence type="ECO:0000313" key="3">
    <source>
        <dbReference type="EMBL" id="OBW92979.1"/>
    </source>
</evidence>
<evidence type="ECO:0000256" key="1">
    <source>
        <dbReference type="SAM" id="Phobius"/>
    </source>
</evidence>
<dbReference type="InterPro" id="IPR013491">
    <property type="entry name" value="Tape_meas_N"/>
</dbReference>
<keyword evidence="4" id="KW-1185">Reference proteome</keyword>
<sequence>MNVIRELVTVLKYKVDNSKLKGYITQTQTAANNIRGKLRSALKGANSEVKSMGEGFATAKNNLLSLRNVVSGYFAMIAGGNIIKIADDWASVDSRVKLATKSVEEHKHALNEILAISQRSGQDYLASADLFSKVNRNAGDLGLNLDDSLNLTEIIGQTMTIGGGDQASQEAALMQLGQALGAGALRGDELNSIIEQAPRLAQAIADSFGVPVGQLKDLGKEGKLTSKELAQGLLKQAEKIQQEFNQMPKTFGRGMTILKNKAGQIINDLVNKAAKLGETFYYTAEWVVKNTRLVGILATAAIGAKLLPMLKATNVTLKQIVINGARAAAPFLAMSAALAGIGLILEDIYVWSQGGVSLTGSLVGRFDEWAAKFAVIGDIARLLWLNIKEIVAEFGTIIDFDFSLDDWKAFATVTLQYIIDGLSGIVKFLLNISRAVKLLIKGDFAGAFGFAGEAVGDLSLKFLPFYSIALMVFGGIASIIWSLFTPFTWLFNLVKSGFKGVMFIVNPFIKMIKGIAAPFIWLQKRFKFFSRSGIMIFKAFQWVMTNGFFALLTGFGKVCAGIVKVGQAFLFMGKGAIKFGRIFGGLIATMVKGIFIFARAMLMAVISNPILLAITAIIGLIALLIIYWDDVKRIAIEVWESISTKASEIWTNITTSANEMWESIKNKASEIWESVKTTTVDKWTEVTDTFKNAWQQTINTVVGWFDSLIPSWIKKLFSDGAKAEINVTGEALTTPTSSYVQPTSNIPTYTKYGGNMQSNINQTNNFNIQGTTNPTGVANAVSGKLSRNMPVQFGVGRIEYAG</sequence>
<keyword evidence="1" id="KW-1133">Transmembrane helix</keyword>